<gene>
    <name evidence="3" type="ORF">GCM10009827_073250</name>
</gene>
<organism evidence="3 4">
    <name type="scientific">Dactylosporangium maewongense</name>
    <dbReference type="NCBI Taxonomy" id="634393"/>
    <lineage>
        <taxon>Bacteria</taxon>
        <taxon>Bacillati</taxon>
        <taxon>Actinomycetota</taxon>
        <taxon>Actinomycetes</taxon>
        <taxon>Micromonosporales</taxon>
        <taxon>Micromonosporaceae</taxon>
        <taxon>Dactylosporangium</taxon>
    </lineage>
</organism>
<evidence type="ECO:0000313" key="4">
    <source>
        <dbReference type="Proteomes" id="UP001501470"/>
    </source>
</evidence>
<evidence type="ECO:0000256" key="1">
    <source>
        <dbReference type="SAM" id="MobiDB-lite"/>
    </source>
</evidence>
<dbReference type="Proteomes" id="UP001501470">
    <property type="component" value="Unassembled WGS sequence"/>
</dbReference>
<evidence type="ECO:0000256" key="2">
    <source>
        <dbReference type="SAM" id="Phobius"/>
    </source>
</evidence>
<keyword evidence="4" id="KW-1185">Reference proteome</keyword>
<proteinExistence type="predicted"/>
<accession>A0ABN2BMD8</accession>
<feature type="region of interest" description="Disordered" evidence="1">
    <location>
        <begin position="80"/>
        <end position="104"/>
    </location>
</feature>
<sequence>MNDHDDDPFHGLDDWAKDVERRAKRAHRWGRVARLFRWSFGWSEVTKTTLWIAGAVAAAVLLAAAFPYVRAAFTSDPGGGDTGPAAYPTQPVPSGISVTTSASAAPTGPFDGTAAATYPKGDAGITLPPAIAVTGFTQAEVGADLQLVHQALVAGRLDQKMLVGHDNSAFLVLLAPNARTGTTKWLTGATRINAVTWIDPSTKLDPDEQPRVSGRVTFDSAKVDGVQTLRVTTNFVWVYAFDVRQPTPIAAVHDSIRWEFPKPDQVRKNDRGMWIADTDSYVAWMDCASADKGLLALGKPAAATPHPSESEPADAILRPDHTLDIGDDCAKPPTTPKP</sequence>
<feature type="transmembrane region" description="Helical" evidence="2">
    <location>
        <begin position="50"/>
        <end position="69"/>
    </location>
</feature>
<keyword evidence="2" id="KW-0472">Membrane</keyword>
<protein>
    <submittedName>
        <fullName evidence="3">Uncharacterized protein</fullName>
    </submittedName>
</protein>
<feature type="region of interest" description="Disordered" evidence="1">
    <location>
        <begin position="300"/>
        <end position="338"/>
    </location>
</feature>
<name>A0ABN2BMD8_9ACTN</name>
<comment type="caution">
    <text evidence="3">The sequence shown here is derived from an EMBL/GenBank/DDBJ whole genome shotgun (WGS) entry which is preliminary data.</text>
</comment>
<reference evidence="3 4" key="1">
    <citation type="journal article" date="2019" name="Int. J. Syst. Evol. Microbiol.">
        <title>The Global Catalogue of Microorganisms (GCM) 10K type strain sequencing project: providing services to taxonomists for standard genome sequencing and annotation.</title>
        <authorList>
            <consortium name="The Broad Institute Genomics Platform"/>
            <consortium name="The Broad Institute Genome Sequencing Center for Infectious Disease"/>
            <person name="Wu L."/>
            <person name="Ma J."/>
        </authorList>
    </citation>
    <scope>NUCLEOTIDE SEQUENCE [LARGE SCALE GENOMIC DNA]</scope>
    <source>
        <strain evidence="3 4">JCM 15933</strain>
    </source>
</reference>
<feature type="compositionally biased region" description="Basic and acidic residues" evidence="1">
    <location>
        <begin position="317"/>
        <end position="330"/>
    </location>
</feature>
<keyword evidence="2" id="KW-1133">Transmembrane helix</keyword>
<keyword evidence="2" id="KW-0812">Transmembrane</keyword>
<dbReference type="RefSeq" id="WP_344507374.1">
    <property type="nucleotide sequence ID" value="NZ_BAAAQD010000017.1"/>
</dbReference>
<evidence type="ECO:0000313" key="3">
    <source>
        <dbReference type="EMBL" id="GAA1542967.1"/>
    </source>
</evidence>
<dbReference type="EMBL" id="BAAAQD010000017">
    <property type="protein sequence ID" value="GAA1542967.1"/>
    <property type="molecule type" value="Genomic_DNA"/>
</dbReference>